<keyword evidence="7" id="KW-1185">Reference proteome</keyword>
<dbReference type="Gene3D" id="1.20.58.480">
    <property type="match status" value="1"/>
</dbReference>
<keyword evidence="4" id="KW-0349">Heme</keyword>
<comment type="caution">
    <text evidence="6">The sequence shown here is derived from an EMBL/GenBank/DDBJ whole genome shotgun (WGS) entry which is preliminary data.</text>
</comment>
<gene>
    <name evidence="6" type="ORF">C6P46_006801</name>
</gene>
<sequence length="605" mass="66349">MQDASASRTVPAAVPVAVAGPSAAKRRRIPFPIFEDEDEAAMLAMQAQMQQLPSNHFLAQRPVTPPRPESVIDAAWSDRARPDTSSLAAADYDVSVLTGFLPPEEPIQSLRGLGHGWDELEEEFERVQHEAEMIPGGGVGKLSDKFRANIRSLPTASVEPLTTLPLLRRAHTLLAHLAHFYMHSTFPSLTVMPACLAVPLVQVSDRLGLPPILTYADTVLWTWRLRDKALGLRADNVEMTTLFTSSSSEHAFFALSFFCELYGPDLLRLMSASLDEAFFADATALTRISTYLGSISRLVDELTALLAAATKGEFGPAGRERISPEAFYWEIRPWFNGGKWTYQGVGDDGKDLTMEWGGPSAGQSTLVHALDLFLGIDHAPRRPSTKTQAKTEAAAVQVEEANGTRVEAPAAAAEVVDDKAALHKAPSDATFMQRMSHYMPGHHRAFLRHLESLHSLNPAAPDAHVLPSLRQLARQHPHRLGPAYDQAVAAMKRFRDMHMRLATVFVVQQARREPARDSVHWPEWEAKRIAKEREREREEARGKAATTAESSRADSASRAEAVRKQDKIAGTGGTDLVTFLKLCRDRTTEALLGSTTAPASGPSTS</sequence>
<dbReference type="PANTHER" id="PTHR28657:SF5">
    <property type="entry name" value="INDOLEAMINE 2,3-DIOXYGENASE"/>
    <property type="match status" value="1"/>
</dbReference>
<feature type="compositionally biased region" description="Basic and acidic residues" evidence="5">
    <location>
        <begin position="531"/>
        <end position="542"/>
    </location>
</feature>
<dbReference type="SUPFAM" id="SSF140959">
    <property type="entry name" value="Indolic compounds 2,3-dioxygenase-like"/>
    <property type="match status" value="1"/>
</dbReference>
<evidence type="ECO:0000256" key="3">
    <source>
        <dbReference type="ARBA" id="ARBA00023004"/>
    </source>
</evidence>
<dbReference type="GO" id="GO:0005737">
    <property type="term" value="C:cytoplasm"/>
    <property type="evidence" value="ECO:0007669"/>
    <property type="project" value="TreeGrafter"/>
</dbReference>
<dbReference type="EMBL" id="PUHQ01000009">
    <property type="protein sequence ID" value="KAG0665354.1"/>
    <property type="molecule type" value="Genomic_DNA"/>
</dbReference>
<name>A0A9P6W7W8_RHOMI</name>
<evidence type="ECO:0000256" key="1">
    <source>
        <dbReference type="ARBA" id="ARBA00007119"/>
    </source>
</evidence>
<comment type="similarity">
    <text evidence="1">Belongs to the indoleamine 2,3-dioxygenase family.</text>
</comment>
<feature type="compositionally biased region" description="Basic and acidic residues" evidence="5">
    <location>
        <begin position="551"/>
        <end position="567"/>
    </location>
</feature>
<evidence type="ECO:0000313" key="7">
    <source>
        <dbReference type="Proteomes" id="UP000777482"/>
    </source>
</evidence>
<dbReference type="GO" id="GO:0046872">
    <property type="term" value="F:metal ion binding"/>
    <property type="evidence" value="ECO:0007669"/>
    <property type="project" value="UniProtKB-KW"/>
</dbReference>
<dbReference type="AlphaFoldDB" id="A0A9P6W7W8"/>
<evidence type="ECO:0000313" key="6">
    <source>
        <dbReference type="EMBL" id="KAG0665354.1"/>
    </source>
</evidence>
<dbReference type="OrthoDB" id="540174at2759"/>
<dbReference type="InterPro" id="IPR000898">
    <property type="entry name" value="Indolamine_dOase"/>
</dbReference>
<organism evidence="6 7">
    <name type="scientific">Rhodotorula mucilaginosa</name>
    <name type="common">Yeast</name>
    <name type="synonym">Rhodotorula rubra</name>
    <dbReference type="NCBI Taxonomy" id="5537"/>
    <lineage>
        <taxon>Eukaryota</taxon>
        <taxon>Fungi</taxon>
        <taxon>Dikarya</taxon>
        <taxon>Basidiomycota</taxon>
        <taxon>Pucciniomycotina</taxon>
        <taxon>Microbotryomycetes</taxon>
        <taxon>Sporidiobolales</taxon>
        <taxon>Sporidiobolaceae</taxon>
        <taxon>Rhodotorula</taxon>
    </lineage>
</organism>
<dbReference type="Proteomes" id="UP000777482">
    <property type="component" value="Unassembled WGS sequence"/>
</dbReference>
<evidence type="ECO:0000256" key="5">
    <source>
        <dbReference type="SAM" id="MobiDB-lite"/>
    </source>
</evidence>
<keyword evidence="3 4" id="KW-0408">Iron</keyword>
<feature type="region of interest" description="Disordered" evidence="5">
    <location>
        <begin position="531"/>
        <end position="568"/>
    </location>
</feature>
<dbReference type="GO" id="GO:0033754">
    <property type="term" value="F:indoleamine 2,3-dioxygenase activity"/>
    <property type="evidence" value="ECO:0007669"/>
    <property type="project" value="TreeGrafter"/>
</dbReference>
<accession>A0A9P6W7W8</accession>
<evidence type="ECO:0000256" key="4">
    <source>
        <dbReference type="PIRSR" id="PIRSR600898-1"/>
    </source>
</evidence>
<reference evidence="6 7" key="1">
    <citation type="submission" date="2020-11" db="EMBL/GenBank/DDBJ databases">
        <title>Kefir isolates.</title>
        <authorList>
            <person name="Marcisauskas S."/>
            <person name="Kim Y."/>
            <person name="Blasche S."/>
        </authorList>
    </citation>
    <scope>NUCLEOTIDE SEQUENCE [LARGE SCALE GENOMIC DNA]</scope>
    <source>
        <strain evidence="6 7">KR</strain>
    </source>
</reference>
<feature type="binding site" description="proximal binding residue" evidence="4">
    <location>
        <position position="498"/>
    </location>
    <ligand>
        <name>heme b</name>
        <dbReference type="ChEBI" id="CHEBI:60344"/>
    </ligand>
    <ligandPart>
        <name>Fe</name>
        <dbReference type="ChEBI" id="CHEBI:18248"/>
    </ligandPart>
</feature>
<proteinExistence type="inferred from homology"/>
<dbReference type="GO" id="GO:0034354">
    <property type="term" value="P:'de novo' NAD+ biosynthetic process from L-tryptophan"/>
    <property type="evidence" value="ECO:0007669"/>
    <property type="project" value="TreeGrafter"/>
</dbReference>
<dbReference type="InterPro" id="IPR037217">
    <property type="entry name" value="Trp/Indoleamine_2_3_dOase-like"/>
</dbReference>
<protein>
    <recommendedName>
        <fullName evidence="8">Indoleamine 2,3-dioxygenase</fullName>
    </recommendedName>
</protein>
<keyword evidence="2 4" id="KW-0479">Metal-binding</keyword>
<dbReference type="GO" id="GO:0019441">
    <property type="term" value="P:L-tryptophan catabolic process to kynurenine"/>
    <property type="evidence" value="ECO:0007669"/>
    <property type="project" value="InterPro"/>
</dbReference>
<evidence type="ECO:0008006" key="8">
    <source>
        <dbReference type="Google" id="ProtNLM"/>
    </source>
</evidence>
<dbReference type="GO" id="GO:0020037">
    <property type="term" value="F:heme binding"/>
    <property type="evidence" value="ECO:0007669"/>
    <property type="project" value="InterPro"/>
</dbReference>
<dbReference type="Pfam" id="PF01231">
    <property type="entry name" value="IDO"/>
    <property type="match status" value="1"/>
</dbReference>
<evidence type="ECO:0000256" key="2">
    <source>
        <dbReference type="ARBA" id="ARBA00022723"/>
    </source>
</evidence>
<dbReference type="PANTHER" id="PTHR28657">
    <property type="entry name" value="INDOLEAMINE 2,3-DIOXYGENASE"/>
    <property type="match status" value="1"/>
</dbReference>